<dbReference type="PANTHER" id="PTHR23501:SF187">
    <property type="entry name" value="MAJOR FACILITATOR SUPERFAMILY (MFS) PROFILE DOMAIN-CONTAINING PROTEIN"/>
    <property type="match status" value="1"/>
</dbReference>
<dbReference type="PROSITE" id="PS50850">
    <property type="entry name" value="MFS"/>
    <property type="match status" value="1"/>
</dbReference>
<gene>
    <name evidence="9" type="ORF">K431DRAFT_307746</name>
</gene>
<dbReference type="Proteomes" id="UP000799441">
    <property type="component" value="Unassembled WGS sequence"/>
</dbReference>
<dbReference type="GO" id="GO:0005886">
    <property type="term" value="C:plasma membrane"/>
    <property type="evidence" value="ECO:0007669"/>
    <property type="project" value="TreeGrafter"/>
</dbReference>
<feature type="transmembrane region" description="Helical" evidence="7">
    <location>
        <begin position="323"/>
        <end position="342"/>
    </location>
</feature>
<dbReference type="Gene3D" id="1.20.1720.10">
    <property type="entry name" value="Multidrug resistance protein D"/>
    <property type="match status" value="1"/>
</dbReference>
<dbReference type="InterPro" id="IPR020846">
    <property type="entry name" value="MFS_dom"/>
</dbReference>
<feature type="transmembrane region" description="Helical" evidence="7">
    <location>
        <begin position="245"/>
        <end position="262"/>
    </location>
</feature>
<dbReference type="EMBL" id="MU003873">
    <property type="protein sequence ID" value="KAF2716474.1"/>
    <property type="molecule type" value="Genomic_DNA"/>
</dbReference>
<dbReference type="OrthoDB" id="10021397at2759"/>
<feature type="transmembrane region" description="Helical" evidence="7">
    <location>
        <begin position="21"/>
        <end position="45"/>
    </location>
</feature>
<keyword evidence="3 7" id="KW-0812">Transmembrane</keyword>
<dbReference type="PANTHER" id="PTHR23501">
    <property type="entry name" value="MAJOR FACILITATOR SUPERFAMILY"/>
    <property type="match status" value="1"/>
</dbReference>
<evidence type="ECO:0000256" key="3">
    <source>
        <dbReference type="ARBA" id="ARBA00022692"/>
    </source>
</evidence>
<feature type="transmembrane region" description="Helical" evidence="7">
    <location>
        <begin position="175"/>
        <end position="194"/>
    </location>
</feature>
<feature type="transmembrane region" description="Helical" evidence="7">
    <location>
        <begin position="411"/>
        <end position="434"/>
    </location>
</feature>
<proteinExistence type="predicted"/>
<dbReference type="AlphaFoldDB" id="A0A9P4UJK4"/>
<name>A0A9P4UJK4_9PEZI</name>
<feature type="domain" description="Major facilitator superfamily (MFS) profile" evidence="8">
    <location>
        <begin position="22"/>
        <end position="516"/>
    </location>
</feature>
<keyword evidence="6" id="KW-0325">Glycoprotein</keyword>
<evidence type="ECO:0000259" key="8">
    <source>
        <dbReference type="PROSITE" id="PS50850"/>
    </source>
</evidence>
<dbReference type="Gene3D" id="1.20.1250.20">
    <property type="entry name" value="MFS general substrate transporter like domains"/>
    <property type="match status" value="1"/>
</dbReference>
<feature type="transmembrane region" description="Helical" evidence="7">
    <location>
        <begin position="144"/>
        <end position="163"/>
    </location>
</feature>
<keyword evidence="10" id="KW-1185">Reference proteome</keyword>
<organism evidence="9 10">
    <name type="scientific">Polychaeton citri CBS 116435</name>
    <dbReference type="NCBI Taxonomy" id="1314669"/>
    <lineage>
        <taxon>Eukaryota</taxon>
        <taxon>Fungi</taxon>
        <taxon>Dikarya</taxon>
        <taxon>Ascomycota</taxon>
        <taxon>Pezizomycotina</taxon>
        <taxon>Dothideomycetes</taxon>
        <taxon>Dothideomycetidae</taxon>
        <taxon>Capnodiales</taxon>
        <taxon>Capnodiaceae</taxon>
        <taxon>Polychaeton</taxon>
    </lineage>
</organism>
<sequence>MQQNNKHEALRPSCKSVRFHGILAALCVATLLCGLETTVVTTSLPTIVHELNIGDDYVWITNALFLTSTAVQPLFGQLANIFGRRWLALSIVGIYILGSGICGGANSGTVLIVGRSIQGAGTGGLNMILDIILSDLVPLRERGVYIAITLVVLTIGTSMGPFVGGAIVEKTSWRWVFYVNLPFGVISFVLLFMFLQVGHEKEASWRKKLERIDFVGNTLLMVSTTTLLYALTYGGSRYPWLSTEILLPLLFGFGGLAVFALFEQFGWAKEPVIPLRLFRCRTTLVVFVNTFLSAVLLYWAIFYLSVYFQAVLVSSPTHTGVQMLPVVLVAVPGAAVAVIILSKFGRYKALHTVGFATVTVGLGLFSTLDQNAEMSQWVAYQVVIAIGTGMVLNTLLPAFQAGQPERDQATATASWAFIRSFGTIWGVTIPAAIFNNRLETSLRHISDPRVRGELAHGQAYGHATHEYISKFEDPIRSEIIETFVVALRYTWWISIPFSGLAFLLALVEKDIPLRTELHTEFGLEDSQLDRTGKTEHP</sequence>
<feature type="transmembrane region" description="Helical" evidence="7">
    <location>
        <begin position="112"/>
        <end position="132"/>
    </location>
</feature>
<dbReference type="SUPFAM" id="SSF103473">
    <property type="entry name" value="MFS general substrate transporter"/>
    <property type="match status" value="1"/>
</dbReference>
<feature type="transmembrane region" description="Helical" evidence="7">
    <location>
        <begin position="349"/>
        <end position="366"/>
    </location>
</feature>
<reference evidence="9" key="1">
    <citation type="journal article" date="2020" name="Stud. Mycol.">
        <title>101 Dothideomycetes genomes: a test case for predicting lifestyles and emergence of pathogens.</title>
        <authorList>
            <person name="Haridas S."/>
            <person name="Albert R."/>
            <person name="Binder M."/>
            <person name="Bloem J."/>
            <person name="Labutti K."/>
            <person name="Salamov A."/>
            <person name="Andreopoulos B."/>
            <person name="Baker S."/>
            <person name="Barry K."/>
            <person name="Bills G."/>
            <person name="Bluhm B."/>
            <person name="Cannon C."/>
            <person name="Castanera R."/>
            <person name="Culley D."/>
            <person name="Daum C."/>
            <person name="Ezra D."/>
            <person name="Gonzalez J."/>
            <person name="Henrissat B."/>
            <person name="Kuo A."/>
            <person name="Liang C."/>
            <person name="Lipzen A."/>
            <person name="Lutzoni F."/>
            <person name="Magnuson J."/>
            <person name="Mondo S."/>
            <person name="Nolan M."/>
            <person name="Ohm R."/>
            <person name="Pangilinan J."/>
            <person name="Park H.-J."/>
            <person name="Ramirez L."/>
            <person name="Alfaro M."/>
            <person name="Sun H."/>
            <person name="Tritt A."/>
            <person name="Yoshinaga Y."/>
            <person name="Zwiers L.-H."/>
            <person name="Turgeon B."/>
            <person name="Goodwin S."/>
            <person name="Spatafora J."/>
            <person name="Crous P."/>
            <person name="Grigoriev I."/>
        </authorList>
    </citation>
    <scope>NUCLEOTIDE SEQUENCE</scope>
    <source>
        <strain evidence="9">CBS 116435</strain>
    </source>
</reference>
<evidence type="ECO:0000313" key="10">
    <source>
        <dbReference type="Proteomes" id="UP000799441"/>
    </source>
</evidence>
<keyword evidence="2" id="KW-0813">Transport</keyword>
<dbReference type="Pfam" id="PF07690">
    <property type="entry name" value="MFS_1"/>
    <property type="match status" value="1"/>
</dbReference>
<dbReference type="InterPro" id="IPR011701">
    <property type="entry name" value="MFS"/>
</dbReference>
<accession>A0A9P4UJK4</accession>
<evidence type="ECO:0000313" key="9">
    <source>
        <dbReference type="EMBL" id="KAF2716474.1"/>
    </source>
</evidence>
<evidence type="ECO:0000256" key="1">
    <source>
        <dbReference type="ARBA" id="ARBA00004141"/>
    </source>
</evidence>
<feature type="transmembrane region" description="Helical" evidence="7">
    <location>
        <begin position="378"/>
        <end position="399"/>
    </location>
</feature>
<evidence type="ECO:0000256" key="4">
    <source>
        <dbReference type="ARBA" id="ARBA00022989"/>
    </source>
</evidence>
<comment type="subcellular location">
    <subcellularLocation>
        <location evidence="1">Membrane</location>
        <topology evidence="1">Multi-pass membrane protein</topology>
    </subcellularLocation>
</comment>
<feature type="transmembrane region" description="Helical" evidence="7">
    <location>
        <begin position="214"/>
        <end position="233"/>
    </location>
</feature>
<evidence type="ECO:0000256" key="6">
    <source>
        <dbReference type="ARBA" id="ARBA00023180"/>
    </source>
</evidence>
<comment type="caution">
    <text evidence="9">The sequence shown here is derived from an EMBL/GenBank/DDBJ whole genome shotgun (WGS) entry which is preliminary data.</text>
</comment>
<feature type="transmembrane region" description="Helical" evidence="7">
    <location>
        <begin position="57"/>
        <end position="75"/>
    </location>
</feature>
<dbReference type="PRINTS" id="PR01036">
    <property type="entry name" value="TCRTETB"/>
</dbReference>
<dbReference type="InterPro" id="IPR036259">
    <property type="entry name" value="MFS_trans_sf"/>
</dbReference>
<evidence type="ECO:0000256" key="5">
    <source>
        <dbReference type="ARBA" id="ARBA00023136"/>
    </source>
</evidence>
<feature type="transmembrane region" description="Helical" evidence="7">
    <location>
        <begin position="283"/>
        <end position="303"/>
    </location>
</feature>
<feature type="transmembrane region" description="Helical" evidence="7">
    <location>
        <begin position="87"/>
        <end position="106"/>
    </location>
</feature>
<keyword evidence="5 7" id="KW-0472">Membrane</keyword>
<protein>
    <submittedName>
        <fullName evidence="9">MFS general substrate transporter</fullName>
    </submittedName>
</protein>
<evidence type="ECO:0000256" key="7">
    <source>
        <dbReference type="SAM" id="Phobius"/>
    </source>
</evidence>
<evidence type="ECO:0000256" key="2">
    <source>
        <dbReference type="ARBA" id="ARBA00022448"/>
    </source>
</evidence>
<feature type="transmembrane region" description="Helical" evidence="7">
    <location>
        <begin position="489"/>
        <end position="507"/>
    </location>
</feature>
<dbReference type="CDD" id="cd17502">
    <property type="entry name" value="MFS_Azr1_MDR_like"/>
    <property type="match status" value="1"/>
</dbReference>
<dbReference type="GO" id="GO:0022857">
    <property type="term" value="F:transmembrane transporter activity"/>
    <property type="evidence" value="ECO:0007669"/>
    <property type="project" value="InterPro"/>
</dbReference>
<keyword evidence="4 7" id="KW-1133">Transmembrane helix</keyword>